<proteinExistence type="predicted"/>
<accession>A0ABQ3KSN1</accession>
<evidence type="ECO:0000313" key="1">
    <source>
        <dbReference type="EMBL" id="GHG51146.1"/>
    </source>
</evidence>
<name>A0ABQ3KSN1_9PSEU</name>
<keyword evidence="2" id="KW-1185">Reference proteome</keyword>
<evidence type="ECO:0000313" key="2">
    <source>
        <dbReference type="Proteomes" id="UP000649955"/>
    </source>
</evidence>
<reference evidence="2" key="1">
    <citation type="journal article" date="2019" name="Int. J. Syst. Evol. Microbiol.">
        <title>The Global Catalogue of Microorganisms (GCM) 10K type strain sequencing project: providing services to taxonomists for standard genome sequencing and annotation.</title>
        <authorList>
            <consortium name="The Broad Institute Genomics Platform"/>
            <consortium name="The Broad Institute Genome Sequencing Center for Infectious Disease"/>
            <person name="Wu L."/>
            <person name="Ma J."/>
        </authorList>
    </citation>
    <scope>NUCLEOTIDE SEQUENCE [LARGE SCALE GENOMIC DNA]</scope>
    <source>
        <strain evidence="2">CGMCC 4.7680</strain>
    </source>
</reference>
<organism evidence="1 2">
    <name type="scientific">Amycolatopsis bullii</name>
    <dbReference type="NCBI Taxonomy" id="941987"/>
    <lineage>
        <taxon>Bacteria</taxon>
        <taxon>Bacillati</taxon>
        <taxon>Actinomycetota</taxon>
        <taxon>Actinomycetes</taxon>
        <taxon>Pseudonocardiales</taxon>
        <taxon>Pseudonocardiaceae</taxon>
        <taxon>Amycolatopsis</taxon>
    </lineage>
</organism>
<sequence length="57" mass="6114">MDGFYRADWRRSGTVLEVTPHGRLTAGERAEIEAESARLLQLLGAGEQSAVAVVSGK</sequence>
<comment type="caution">
    <text evidence="1">The sequence shown here is derived from an EMBL/GenBank/DDBJ whole genome shotgun (WGS) entry which is preliminary data.</text>
</comment>
<gene>
    <name evidence="1" type="ORF">GCM10017567_87460</name>
</gene>
<protein>
    <submittedName>
        <fullName evidence="1">Uncharacterized protein</fullName>
    </submittedName>
</protein>
<dbReference type="Proteomes" id="UP000649955">
    <property type="component" value="Unassembled WGS sequence"/>
</dbReference>
<dbReference type="EMBL" id="BNAW01000093">
    <property type="protein sequence ID" value="GHG51146.1"/>
    <property type="molecule type" value="Genomic_DNA"/>
</dbReference>